<evidence type="ECO:0000256" key="13">
    <source>
        <dbReference type="ARBA" id="ARBA00022989"/>
    </source>
</evidence>
<dbReference type="OMA" id="SEWKEIC"/>
<keyword evidence="5" id="KW-0934">Plastid</keyword>
<keyword evidence="3" id="KW-0813">Transport</keyword>
<evidence type="ECO:0000256" key="2">
    <source>
        <dbReference type="ARBA" id="ARBA00004167"/>
    </source>
</evidence>
<name>B0EGA0_ENTDS</name>
<accession>B0EGA0</accession>
<evidence type="ECO:0000259" key="17">
    <source>
        <dbReference type="PROSITE" id="PS51720"/>
    </source>
</evidence>
<dbReference type="EMBL" id="DS549190">
    <property type="protein sequence ID" value="EDR26446.1"/>
    <property type="molecule type" value="Genomic_DNA"/>
</dbReference>
<dbReference type="Gene3D" id="3.40.50.300">
    <property type="entry name" value="P-loop containing nucleotide triphosphate hydrolases"/>
    <property type="match status" value="1"/>
</dbReference>
<evidence type="ECO:0000256" key="12">
    <source>
        <dbReference type="ARBA" id="ARBA00022927"/>
    </source>
</evidence>
<keyword evidence="4" id="KW-0150">Chloroplast</keyword>
<dbReference type="PANTHER" id="PTHR10903">
    <property type="entry name" value="GTPASE, IMAP FAMILY MEMBER-RELATED"/>
    <property type="match status" value="1"/>
</dbReference>
<sequence length="296" mass="34205">MSSENTKETKILLVGNTGDGKSSLGNFILNKKNAFKVSHSPNPETKTTNGTNGEGDRSNIFVIDTPNLSDSSKMNEKFLNDMVNSIKNRKGIQAIIVVINYNDVMLSNDLKTLIEIMCNIFSFYEFWEHVCIVWTKCYCYIPQKELETHKQSKEKSYYPQLMNLIKEMTGDEESIEFPMYYVDSQPFEGKDNTRSENEIEELLKWARGLDRINVEKILRRGGPEYKAIITEEKSRREELGGNETNRVPQVKAMRREIRIGYSGKIICSEWKEICDKTEVGIKTKQETQKLYQCIVM</sequence>
<evidence type="ECO:0000256" key="6">
    <source>
        <dbReference type="ARBA" id="ARBA00022692"/>
    </source>
</evidence>
<dbReference type="KEGG" id="edi:EDI_234320"/>
<evidence type="ECO:0000256" key="16">
    <source>
        <dbReference type="ARBA" id="ARBA00024013"/>
    </source>
</evidence>
<keyword evidence="15" id="KW-0472">Membrane</keyword>
<dbReference type="VEuPathDB" id="AmoebaDB:EDI_234320"/>
<dbReference type="AlphaFoldDB" id="B0EGA0"/>
<keyword evidence="9" id="KW-0378">Hydrolase</keyword>
<dbReference type="GO" id="GO:0015031">
    <property type="term" value="P:protein transport"/>
    <property type="evidence" value="ECO:0007669"/>
    <property type="project" value="UniProtKB-KW"/>
</dbReference>
<dbReference type="PROSITE" id="PS51720">
    <property type="entry name" value="G_AIG1"/>
    <property type="match status" value="1"/>
</dbReference>
<protein>
    <recommendedName>
        <fullName evidence="17">AIG1-type G domain-containing protein</fullName>
    </recommendedName>
</protein>
<dbReference type="InterPro" id="IPR006703">
    <property type="entry name" value="G_AIG1"/>
</dbReference>
<keyword evidence="12" id="KW-0653">Protein transport</keyword>
<evidence type="ECO:0000313" key="18">
    <source>
        <dbReference type="EMBL" id="EDR26446.1"/>
    </source>
</evidence>
<dbReference type="PANTHER" id="PTHR10903:SF135">
    <property type="entry name" value="TRANSLOCASE OF CHLOROPLAST 120, CHLOROPLASTIC-RELATED"/>
    <property type="match status" value="1"/>
</dbReference>
<evidence type="ECO:0000256" key="9">
    <source>
        <dbReference type="ARBA" id="ARBA00022801"/>
    </source>
</evidence>
<dbReference type="InterPro" id="IPR045058">
    <property type="entry name" value="GIMA/IAN/Toc"/>
</dbReference>
<keyword evidence="13" id="KW-1133">Transmembrane helix</keyword>
<evidence type="ECO:0000256" key="14">
    <source>
        <dbReference type="ARBA" id="ARBA00023134"/>
    </source>
</evidence>
<keyword evidence="6" id="KW-0812">Transmembrane</keyword>
<keyword evidence="10" id="KW-1002">Plastid outer membrane</keyword>
<keyword evidence="19" id="KW-1185">Reference proteome</keyword>
<evidence type="ECO:0000256" key="4">
    <source>
        <dbReference type="ARBA" id="ARBA00022528"/>
    </source>
</evidence>
<evidence type="ECO:0000256" key="15">
    <source>
        <dbReference type="ARBA" id="ARBA00023136"/>
    </source>
</evidence>
<evidence type="ECO:0000313" key="19">
    <source>
        <dbReference type="Proteomes" id="UP000008076"/>
    </source>
</evidence>
<dbReference type="FunFam" id="3.40.50.300:FF:001252">
    <property type="entry name" value="AIG1 family protein"/>
    <property type="match status" value="1"/>
</dbReference>
<proteinExistence type="predicted"/>
<dbReference type="GO" id="GO:0016020">
    <property type="term" value="C:membrane"/>
    <property type="evidence" value="ECO:0007669"/>
    <property type="project" value="UniProtKB-SubCell"/>
</dbReference>
<dbReference type="GO" id="GO:0005525">
    <property type="term" value="F:GTP binding"/>
    <property type="evidence" value="ECO:0007669"/>
    <property type="project" value="UniProtKB-KW"/>
</dbReference>
<gene>
    <name evidence="18" type="ORF">EDI_234320</name>
</gene>
<keyword evidence="8" id="KW-0547">Nucleotide-binding</keyword>
<dbReference type="InterPro" id="IPR027417">
    <property type="entry name" value="P-loop_NTPase"/>
</dbReference>
<dbReference type="GeneID" id="5882306"/>
<evidence type="ECO:0000256" key="8">
    <source>
        <dbReference type="ARBA" id="ARBA00022741"/>
    </source>
</evidence>
<evidence type="ECO:0000256" key="11">
    <source>
        <dbReference type="ARBA" id="ARBA00022842"/>
    </source>
</evidence>
<dbReference type="OrthoDB" id="425923at2759"/>
<evidence type="ECO:0000256" key="3">
    <source>
        <dbReference type="ARBA" id="ARBA00022448"/>
    </source>
</evidence>
<comment type="subcellular location">
    <subcellularLocation>
        <location evidence="2">Membrane</location>
        <topology evidence="2">Single-pass membrane protein</topology>
    </subcellularLocation>
    <subcellularLocation>
        <location evidence="16">Plastid</location>
        <location evidence="16">Chloroplast outer membrane</location>
    </subcellularLocation>
</comment>
<keyword evidence="7" id="KW-0479">Metal-binding</keyword>
<feature type="domain" description="AIG1-type G" evidence="17">
    <location>
        <begin position="6"/>
        <end position="234"/>
    </location>
</feature>
<dbReference type="SUPFAM" id="SSF52540">
    <property type="entry name" value="P-loop containing nucleoside triphosphate hydrolases"/>
    <property type="match status" value="1"/>
</dbReference>
<dbReference type="RefSeq" id="XP_001737278.1">
    <property type="nucleotide sequence ID" value="XM_001737226.1"/>
</dbReference>
<evidence type="ECO:0000256" key="10">
    <source>
        <dbReference type="ARBA" id="ARBA00022805"/>
    </source>
</evidence>
<organism evidence="19">
    <name type="scientific">Entamoeba dispar (strain ATCC PRA-260 / SAW760)</name>
    <dbReference type="NCBI Taxonomy" id="370354"/>
    <lineage>
        <taxon>Eukaryota</taxon>
        <taxon>Amoebozoa</taxon>
        <taxon>Evosea</taxon>
        <taxon>Archamoebae</taxon>
        <taxon>Mastigamoebida</taxon>
        <taxon>Entamoebidae</taxon>
        <taxon>Entamoeba</taxon>
    </lineage>
</organism>
<dbReference type="eggNOG" id="ENOG502RCYZ">
    <property type="taxonomic scope" value="Eukaryota"/>
</dbReference>
<dbReference type="Pfam" id="PF04548">
    <property type="entry name" value="AIG1"/>
    <property type="match status" value="1"/>
</dbReference>
<evidence type="ECO:0000256" key="7">
    <source>
        <dbReference type="ARBA" id="ARBA00022723"/>
    </source>
</evidence>
<evidence type="ECO:0000256" key="1">
    <source>
        <dbReference type="ARBA" id="ARBA00001946"/>
    </source>
</evidence>
<keyword evidence="14" id="KW-0342">GTP-binding</keyword>
<dbReference type="Proteomes" id="UP000008076">
    <property type="component" value="Unassembled WGS sequence"/>
</dbReference>
<reference evidence="19" key="1">
    <citation type="submission" date="2007-12" db="EMBL/GenBank/DDBJ databases">
        <title>Annotation of Entamoeba dispar SAW760.</title>
        <authorList>
            <person name="Lorenzi H."/>
            <person name="Inman J."/>
            <person name="Schobel S."/>
            <person name="Amedeo P."/>
            <person name="Caler E."/>
        </authorList>
    </citation>
    <scope>NUCLEOTIDE SEQUENCE [LARGE SCALE GENOMIC DNA]</scope>
    <source>
        <strain evidence="19">ATCC PRA-260 / SAW760</strain>
    </source>
</reference>
<dbReference type="GO" id="GO:0046872">
    <property type="term" value="F:metal ion binding"/>
    <property type="evidence" value="ECO:0007669"/>
    <property type="project" value="UniProtKB-KW"/>
</dbReference>
<dbReference type="GO" id="GO:0016787">
    <property type="term" value="F:hydrolase activity"/>
    <property type="evidence" value="ECO:0007669"/>
    <property type="project" value="UniProtKB-KW"/>
</dbReference>
<comment type="cofactor">
    <cofactor evidence="1">
        <name>Mg(2+)</name>
        <dbReference type="ChEBI" id="CHEBI:18420"/>
    </cofactor>
</comment>
<evidence type="ECO:0000256" key="5">
    <source>
        <dbReference type="ARBA" id="ARBA00022640"/>
    </source>
</evidence>
<keyword evidence="11" id="KW-0460">Magnesium</keyword>